<feature type="non-terminal residue" evidence="2">
    <location>
        <position position="1"/>
    </location>
</feature>
<gene>
    <name evidence="2" type="ORF">OVN521_LOCUS35644</name>
    <name evidence="1" type="ORF">WKI299_LOCUS11529</name>
</gene>
<dbReference type="Proteomes" id="UP000663866">
    <property type="component" value="Unassembled WGS sequence"/>
</dbReference>
<protein>
    <submittedName>
        <fullName evidence="2">Uncharacterized protein</fullName>
    </submittedName>
</protein>
<evidence type="ECO:0000313" key="1">
    <source>
        <dbReference type="EMBL" id="CAF2057952.1"/>
    </source>
</evidence>
<dbReference type="EMBL" id="CAJNRF010004266">
    <property type="protein sequence ID" value="CAF2057952.1"/>
    <property type="molecule type" value="Genomic_DNA"/>
</dbReference>
<dbReference type="AlphaFoldDB" id="A0A820Q2L6"/>
<accession>A0A820Q2L6</accession>
<name>A0A820Q2L6_9BILA</name>
<organism evidence="2 3">
    <name type="scientific">Rotaria magnacalcarata</name>
    <dbReference type="NCBI Taxonomy" id="392030"/>
    <lineage>
        <taxon>Eukaryota</taxon>
        <taxon>Metazoa</taxon>
        <taxon>Spiralia</taxon>
        <taxon>Gnathifera</taxon>
        <taxon>Rotifera</taxon>
        <taxon>Eurotatoria</taxon>
        <taxon>Bdelloidea</taxon>
        <taxon>Philodinida</taxon>
        <taxon>Philodinidae</taxon>
        <taxon>Rotaria</taxon>
    </lineage>
</organism>
<evidence type="ECO:0000313" key="3">
    <source>
        <dbReference type="Proteomes" id="UP000663866"/>
    </source>
</evidence>
<reference evidence="2" key="1">
    <citation type="submission" date="2021-02" db="EMBL/GenBank/DDBJ databases">
        <authorList>
            <person name="Nowell W R."/>
        </authorList>
    </citation>
    <scope>NUCLEOTIDE SEQUENCE</scope>
</reference>
<comment type="caution">
    <text evidence="2">The sequence shown here is derived from an EMBL/GenBank/DDBJ whole genome shotgun (WGS) entry which is preliminary data.</text>
</comment>
<dbReference type="Proteomes" id="UP000663856">
    <property type="component" value="Unassembled WGS sequence"/>
</dbReference>
<dbReference type="EMBL" id="CAJOBG010041887">
    <property type="protein sequence ID" value="CAF4413775.1"/>
    <property type="molecule type" value="Genomic_DNA"/>
</dbReference>
<proteinExistence type="predicted"/>
<keyword evidence="3" id="KW-1185">Reference proteome</keyword>
<evidence type="ECO:0000313" key="2">
    <source>
        <dbReference type="EMBL" id="CAF4413775.1"/>
    </source>
</evidence>
<sequence>TSTVIARKNRISNEETYPHCHVFQIHGLQGKYRNRAHQINLDIIRNDEIGFMKIYGLINEFEMHQQ</sequence>